<organism evidence="1">
    <name type="scientific">Rhipicephalus appendiculatus</name>
    <name type="common">Brown ear tick</name>
    <dbReference type="NCBI Taxonomy" id="34631"/>
    <lineage>
        <taxon>Eukaryota</taxon>
        <taxon>Metazoa</taxon>
        <taxon>Ecdysozoa</taxon>
        <taxon>Arthropoda</taxon>
        <taxon>Chelicerata</taxon>
        <taxon>Arachnida</taxon>
        <taxon>Acari</taxon>
        <taxon>Parasitiformes</taxon>
        <taxon>Ixodida</taxon>
        <taxon>Ixodoidea</taxon>
        <taxon>Ixodidae</taxon>
        <taxon>Rhipicephalinae</taxon>
        <taxon>Rhipicephalus</taxon>
        <taxon>Rhipicephalus</taxon>
    </lineage>
</organism>
<accession>A0A131YRL7</accession>
<dbReference type="AlphaFoldDB" id="A0A131YRL7"/>
<protein>
    <submittedName>
        <fullName evidence="1">Ubiquitin thioesterase CYLD</fullName>
    </submittedName>
</protein>
<proteinExistence type="predicted"/>
<reference evidence="1" key="1">
    <citation type="journal article" date="2016" name="Ticks Tick Borne Dis.">
        <title>De novo assembly and annotation of the salivary gland transcriptome of Rhipicephalus appendiculatus male and female ticks during blood feeding.</title>
        <authorList>
            <person name="de Castro M.H."/>
            <person name="de Klerk D."/>
            <person name="Pienaar R."/>
            <person name="Latif A.A."/>
            <person name="Rees D.J."/>
            <person name="Mans B.J."/>
        </authorList>
    </citation>
    <scope>NUCLEOTIDE SEQUENCE</scope>
    <source>
        <tissue evidence="1">Salivary glands</tissue>
    </source>
</reference>
<sequence>MNRTTQSHKPKVLLDRDIQNPRFDAGTLFEVLADDPYESKVKVQSLDPGDSGVILCNREILREVTSLEALVLLPVKPVRNRLKIYRDQEWLKEIPVISENKRVVVKDKFEGIVKFKGVVREYGPGIRFIVEIQDGTNDPIKRKQCFSIQDLRLLEGREIYHGISLCQLSAWPNYAAVVMVQLHMAEGIGKRIACCAFCHQLFHLDEVDGNTFGLPRHMDRQPHSII</sequence>
<name>A0A131YRL7_RHIAP</name>
<evidence type="ECO:0000313" key="1">
    <source>
        <dbReference type="EMBL" id="JAP81120.1"/>
    </source>
</evidence>
<dbReference type="EMBL" id="GEDV01007437">
    <property type="protein sequence ID" value="JAP81120.1"/>
    <property type="molecule type" value="Transcribed_RNA"/>
</dbReference>